<dbReference type="FunFam" id="3.90.226.10:FF:000017">
    <property type="entry name" value="Propionyl-CoA carboxylase subunit beta 5"/>
    <property type="match status" value="1"/>
</dbReference>
<evidence type="ECO:0000256" key="5">
    <source>
        <dbReference type="ARBA" id="ARBA00042797"/>
    </source>
</evidence>
<dbReference type="Gene3D" id="3.90.226.10">
    <property type="entry name" value="2-enoyl-CoA Hydratase, Chain A, domain 1"/>
    <property type="match status" value="2"/>
</dbReference>
<evidence type="ECO:0000259" key="9">
    <source>
        <dbReference type="PROSITE" id="PS50980"/>
    </source>
</evidence>
<dbReference type="InterPro" id="IPR011763">
    <property type="entry name" value="COA_CT_C"/>
</dbReference>
<accession>A0A5J4Z1S9</accession>
<feature type="region of interest" description="Disordered" evidence="8">
    <location>
        <begin position="117"/>
        <end position="138"/>
    </location>
</feature>
<dbReference type="EC" id="6.4.1.3" evidence="2"/>
<comment type="subunit">
    <text evidence="3">The holoenzyme is a dodecamer composed of 6 PCCA/alpha subunits and 6 PCCB/beta subunits.</text>
</comment>
<proteinExistence type="predicted"/>
<evidence type="ECO:0000256" key="7">
    <source>
        <dbReference type="ARBA" id="ARBA00049495"/>
    </source>
</evidence>
<evidence type="ECO:0000259" key="10">
    <source>
        <dbReference type="PROSITE" id="PS50989"/>
    </source>
</evidence>
<dbReference type="PROSITE" id="PS50989">
    <property type="entry name" value="COA_CT_CTER"/>
    <property type="match status" value="1"/>
</dbReference>
<comment type="catalytic activity">
    <reaction evidence="7">
        <text>propanoyl-CoA + hydrogencarbonate + ATP = (S)-methylmalonyl-CoA + ADP + phosphate + H(+)</text>
        <dbReference type="Rhea" id="RHEA:23720"/>
        <dbReference type="ChEBI" id="CHEBI:15378"/>
        <dbReference type="ChEBI" id="CHEBI:17544"/>
        <dbReference type="ChEBI" id="CHEBI:30616"/>
        <dbReference type="ChEBI" id="CHEBI:43474"/>
        <dbReference type="ChEBI" id="CHEBI:57327"/>
        <dbReference type="ChEBI" id="CHEBI:57392"/>
        <dbReference type="ChEBI" id="CHEBI:456216"/>
        <dbReference type="EC" id="6.4.1.3"/>
    </reaction>
    <physiologicalReaction direction="left-to-right" evidence="7">
        <dbReference type="Rhea" id="RHEA:23721"/>
    </physiologicalReaction>
</comment>
<dbReference type="GO" id="GO:0009317">
    <property type="term" value="C:acetyl-CoA carboxylase complex"/>
    <property type="evidence" value="ECO:0007669"/>
    <property type="project" value="TreeGrafter"/>
</dbReference>
<evidence type="ECO:0000256" key="4">
    <source>
        <dbReference type="ARBA" id="ARBA00041138"/>
    </source>
</evidence>
<sequence length="591" mass="64347">MAGRLLSKHVRLRLAPSAPVCLAMHSSRTLCVQVRADTTATRNAVAETAAADLAEEELRGGNILRLRTRRRIERENADALLGGGAQRLEKHHASGRLSARERLLLLLDQDTFHEMDRLKESRNNNGHSRSAAKQKKNGMGDGVVTGRGLIDGRTVFVYSQDFTVQGGSLGEAHAEKICKVMDLAAHAKAPVIGISDSGGARISESVAALSAYSSIFKRIVKMSGYVPQISVVMGPAAGGAVYAPALTDFVFMVRETSHMFLTGPDVVEQVTREKVSFESLGGADVHASKSGVAHYVGTDDIDVLRRVRELCSFLPSHAFDVSPPTTDHITCEDDIARRDESLDWVVPDDSKEPYDMRYIIERVVDGGHFFEIHRSHAQNLLVGFARLGGRSVGIVANQPTHMAGVLDINASMKGARFVRFCDAFNVPLVTFVDVPGFLPGTGQEHNGIIRHGAKLLFAFADATVPKINVITRKAFGGAYCVLASKEFFDYNYAWPTAEIAVMGAAGAVRILNHKEISAAASPEDAKALLQRLENEYAEEFVNPLIAAHRGYVDAIIQPADTRRLIIHDLECAGDASTRESVWPRKHDNLPI</sequence>
<dbReference type="PANTHER" id="PTHR43842:SF2">
    <property type="entry name" value="PROPIONYL-COA CARBOXYLASE BETA CHAIN, MITOCHONDRIAL"/>
    <property type="match status" value="1"/>
</dbReference>
<dbReference type="PANTHER" id="PTHR43842">
    <property type="entry name" value="PROPIONYL-COA CARBOXYLASE BETA CHAIN"/>
    <property type="match status" value="1"/>
</dbReference>
<comment type="caution">
    <text evidence="11">The sequence shown here is derived from an EMBL/GenBank/DDBJ whole genome shotgun (WGS) entry which is preliminary data.</text>
</comment>
<dbReference type="InterPro" id="IPR011762">
    <property type="entry name" value="COA_CT_N"/>
</dbReference>
<reference evidence="12" key="1">
    <citation type="journal article" date="2019" name="Nat. Commun.">
        <title>Expansion of phycobilisome linker gene families in mesophilic red algae.</title>
        <authorList>
            <person name="Lee J."/>
            <person name="Kim D."/>
            <person name="Bhattacharya D."/>
            <person name="Yoon H.S."/>
        </authorList>
    </citation>
    <scope>NUCLEOTIDE SEQUENCE [LARGE SCALE GENOMIC DNA]</scope>
    <source>
        <strain evidence="12">CCMP 1328</strain>
    </source>
</reference>
<evidence type="ECO:0000256" key="3">
    <source>
        <dbReference type="ARBA" id="ARBA00038567"/>
    </source>
</evidence>
<protein>
    <recommendedName>
        <fullName evidence="4">Propionyl-CoA carboxylase beta chain, mitochondrial</fullName>
        <ecNumber evidence="2">6.4.1.3</ecNumber>
    </recommendedName>
    <alternativeName>
        <fullName evidence="5">Propanoyl-CoA:carbon dioxide ligase subunit beta</fullName>
    </alternativeName>
</protein>
<dbReference type="GO" id="GO:0004658">
    <property type="term" value="F:propionyl-CoA carboxylase activity"/>
    <property type="evidence" value="ECO:0007669"/>
    <property type="project" value="UniProtKB-EC"/>
</dbReference>
<dbReference type="InterPro" id="IPR029045">
    <property type="entry name" value="ClpP/crotonase-like_dom_sf"/>
</dbReference>
<keyword evidence="12" id="KW-1185">Reference proteome</keyword>
<evidence type="ECO:0000256" key="2">
    <source>
        <dbReference type="ARBA" id="ARBA00013050"/>
    </source>
</evidence>
<evidence type="ECO:0000313" key="12">
    <source>
        <dbReference type="Proteomes" id="UP000324585"/>
    </source>
</evidence>
<organism evidence="11 12">
    <name type="scientific">Porphyridium purpureum</name>
    <name type="common">Red alga</name>
    <name type="synonym">Porphyridium cruentum</name>
    <dbReference type="NCBI Taxonomy" id="35688"/>
    <lineage>
        <taxon>Eukaryota</taxon>
        <taxon>Rhodophyta</taxon>
        <taxon>Bangiophyceae</taxon>
        <taxon>Porphyridiales</taxon>
        <taxon>Porphyridiaceae</taxon>
        <taxon>Porphyridium</taxon>
    </lineage>
</organism>
<dbReference type="InterPro" id="IPR051047">
    <property type="entry name" value="AccD/PCCB"/>
</dbReference>
<gene>
    <name evidence="11" type="ORF">FVE85_1007</name>
</gene>
<dbReference type="Pfam" id="PF01039">
    <property type="entry name" value="Carboxyl_trans"/>
    <property type="match status" value="1"/>
</dbReference>
<comment type="catalytic activity">
    <reaction evidence="6">
        <text>butanoyl-CoA + hydrogencarbonate + ATP = (2S)-ethylmalonyl-CoA + ADP + phosphate + H(+)</text>
        <dbReference type="Rhea" id="RHEA:59520"/>
        <dbReference type="ChEBI" id="CHEBI:15378"/>
        <dbReference type="ChEBI" id="CHEBI:17544"/>
        <dbReference type="ChEBI" id="CHEBI:30616"/>
        <dbReference type="ChEBI" id="CHEBI:43474"/>
        <dbReference type="ChEBI" id="CHEBI:57371"/>
        <dbReference type="ChEBI" id="CHEBI:60909"/>
        <dbReference type="ChEBI" id="CHEBI:456216"/>
    </reaction>
    <physiologicalReaction direction="left-to-right" evidence="6">
        <dbReference type="Rhea" id="RHEA:59521"/>
    </physiologicalReaction>
</comment>
<dbReference type="InterPro" id="IPR034733">
    <property type="entry name" value="AcCoA_carboxyl_beta"/>
</dbReference>
<dbReference type="SUPFAM" id="SSF52096">
    <property type="entry name" value="ClpP/crotonase"/>
    <property type="match status" value="2"/>
</dbReference>
<evidence type="ECO:0000256" key="6">
    <source>
        <dbReference type="ARBA" id="ARBA00048208"/>
    </source>
</evidence>
<comment type="pathway">
    <text evidence="1">Metabolic intermediate metabolism; propanoyl-CoA degradation; succinyl-CoA from propanoyl-CoA: step 1/3.</text>
</comment>
<dbReference type="AlphaFoldDB" id="A0A5J4Z1S9"/>
<name>A0A5J4Z1S9_PORPP</name>
<dbReference type="EMBL" id="VRMN01000002">
    <property type="protein sequence ID" value="KAA8497278.1"/>
    <property type="molecule type" value="Genomic_DNA"/>
</dbReference>
<evidence type="ECO:0000256" key="1">
    <source>
        <dbReference type="ARBA" id="ARBA00005060"/>
    </source>
</evidence>
<feature type="domain" description="CoA carboxyltransferase C-terminal" evidence="10">
    <location>
        <begin position="337"/>
        <end position="579"/>
    </location>
</feature>
<dbReference type="Proteomes" id="UP000324585">
    <property type="component" value="Unassembled WGS sequence"/>
</dbReference>
<dbReference type="OMA" id="ENTSYMF"/>
<evidence type="ECO:0000256" key="8">
    <source>
        <dbReference type="SAM" id="MobiDB-lite"/>
    </source>
</evidence>
<evidence type="ECO:0000313" key="11">
    <source>
        <dbReference type="EMBL" id="KAA8497278.1"/>
    </source>
</evidence>
<dbReference type="PROSITE" id="PS50980">
    <property type="entry name" value="COA_CT_NTER"/>
    <property type="match status" value="1"/>
</dbReference>
<feature type="domain" description="CoA carboxyltransferase N-terminal" evidence="9">
    <location>
        <begin position="65"/>
        <end position="326"/>
    </location>
</feature>
<dbReference type="OrthoDB" id="439921at2759"/>